<evidence type="ECO:0000256" key="6">
    <source>
        <dbReference type="ARBA" id="ARBA00023125"/>
    </source>
</evidence>
<dbReference type="InterPro" id="IPR036590">
    <property type="entry name" value="SRAP-like"/>
</dbReference>
<dbReference type="GO" id="GO:0003697">
    <property type="term" value="F:single-stranded DNA binding"/>
    <property type="evidence" value="ECO:0007669"/>
    <property type="project" value="InterPro"/>
</dbReference>
<dbReference type="GO" id="GO:0106300">
    <property type="term" value="P:protein-DNA covalent cross-linking repair"/>
    <property type="evidence" value="ECO:0007669"/>
    <property type="project" value="InterPro"/>
</dbReference>
<dbReference type="SUPFAM" id="SSF143081">
    <property type="entry name" value="BB1717-like"/>
    <property type="match status" value="1"/>
</dbReference>
<dbReference type="KEGG" id="ppsc:EHS13_13865"/>
<evidence type="ECO:0000256" key="1">
    <source>
        <dbReference type="ARBA" id="ARBA00008136"/>
    </source>
</evidence>
<dbReference type="EMBL" id="CP034235">
    <property type="protein sequence ID" value="QGQ95884.1"/>
    <property type="molecule type" value="Genomic_DNA"/>
</dbReference>
<comment type="similarity">
    <text evidence="1 8">Belongs to the SOS response-associated peptidase family.</text>
</comment>
<dbReference type="RefSeq" id="WP_155700918.1">
    <property type="nucleotide sequence ID" value="NZ_CP034235.1"/>
</dbReference>
<keyword evidence="10" id="KW-1185">Reference proteome</keyword>
<dbReference type="Pfam" id="PF02586">
    <property type="entry name" value="SRAP"/>
    <property type="match status" value="1"/>
</dbReference>
<evidence type="ECO:0000256" key="4">
    <source>
        <dbReference type="ARBA" id="ARBA00022801"/>
    </source>
</evidence>
<keyword evidence="5" id="KW-0190">Covalent protein-DNA linkage</keyword>
<dbReference type="InterPro" id="IPR003738">
    <property type="entry name" value="SRAP"/>
</dbReference>
<dbReference type="PANTHER" id="PTHR13604:SF0">
    <property type="entry name" value="ABASIC SITE PROCESSING PROTEIN HMCES"/>
    <property type="match status" value="1"/>
</dbReference>
<evidence type="ECO:0000256" key="7">
    <source>
        <dbReference type="ARBA" id="ARBA00023239"/>
    </source>
</evidence>
<gene>
    <name evidence="9" type="ORF">EHS13_13865</name>
</gene>
<evidence type="ECO:0000256" key="3">
    <source>
        <dbReference type="ARBA" id="ARBA00022763"/>
    </source>
</evidence>
<keyword evidence="2 8" id="KW-0645">Protease</keyword>
<evidence type="ECO:0000256" key="5">
    <source>
        <dbReference type="ARBA" id="ARBA00023124"/>
    </source>
</evidence>
<dbReference type="PANTHER" id="PTHR13604">
    <property type="entry name" value="DC12-RELATED"/>
    <property type="match status" value="1"/>
</dbReference>
<evidence type="ECO:0000313" key="10">
    <source>
        <dbReference type="Proteomes" id="UP000426246"/>
    </source>
</evidence>
<dbReference type="Gene3D" id="3.90.1680.10">
    <property type="entry name" value="SOS response associated peptidase-like"/>
    <property type="match status" value="1"/>
</dbReference>
<protein>
    <recommendedName>
        <fullName evidence="8">Abasic site processing protein</fullName>
        <ecNumber evidence="8">3.4.-.-</ecNumber>
    </recommendedName>
</protein>
<proteinExistence type="inferred from homology"/>
<keyword evidence="4 8" id="KW-0378">Hydrolase</keyword>
<keyword evidence="7" id="KW-0456">Lyase</keyword>
<name>A0A6B8RJH4_9BACL</name>
<evidence type="ECO:0000313" key="9">
    <source>
        <dbReference type="EMBL" id="QGQ95884.1"/>
    </source>
</evidence>
<reference evidence="10" key="1">
    <citation type="submission" date="2018-11" db="EMBL/GenBank/DDBJ databases">
        <title>Complete genome sequence of Paenibacillus sp. ML311-T8.</title>
        <authorList>
            <person name="Nam Y.-D."/>
            <person name="Kang J."/>
            <person name="Chung W.-H."/>
            <person name="Park Y.S."/>
        </authorList>
    </citation>
    <scope>NUCLEOTIDE SEQUENCE [LARGE SCALE GENOMIC DNA]</scope>
    <source>
        <strain evidence="10">ML311-T8</strain>
    </source>
</reference>
<evidence type="ECO:0000256" key="8">
    <source>
        <dbReference type="RuleBase" id="RU364100"/>
    </source>
</evidence>
<dbReference type="GO" id="GO:0016829">
    <property type="term" value="F:lyase activity"/>
    <property type="evidence" value="ECO:0007669"/>
    <property type="project" value="UniProtKB-KW"/>
</dbReference>
<organism evidence="9 10">
    <name type="scientific">Paenibacillus psychroresistens</name>
    <dbReference type="NCBI Taxonomy" id="1778678"/>
    <lineage>
        <taxon>Bacteria</taxon>
        <taxon>Bacillati</taxon>
        <taxon>Bacillota</taxon>
        <taxon>Bacilli</taxon>
        <taxon>Bacillales</taxon>
        <taxon>Paenibacillaceae</taxon>
        <taxon>Paenibacillus</taxon>
    </lineage>
</organism>
<keyword evidence="6" id="KW-0238">DNA-binding</keyword>
<evidence type="ECO:0000256" key="2">
    <source>
        <dbReference type="ARBA" id="ARBA00022670"/>
    </source>
</evidence>
<keyword evidence="3" id="KW-0227">DNA damage</keyword>
<dbReference type="AlphaFoldDB" id="A0A6B8RJH4"/>
<accession>A0A6B8RJH4</accession>
<dbReference type="GO" id="GO:0006508">
    <property type="term" value="P:proteolysis"/>
    <property type="evidence" value="ECO:0007669"/>
    <property type="project" value="UniProtKB-KW"/>
</dbReference>
<dbReference type="Proteomes" id="UP000426246">
    <property type="component" value="Chromosome"/>
</dbReference>
<dbReference type="OrthoDB" id="9782620at2"/>
<dbReference type="GO" id="GO:0008233">
    <property type="term" value="F:peptidase activity"/>
    <property type="evidence" value="ECO:0007669"/>
    <property type="project" value="UniProtKB-KW"/>
</dbReference>
<dbReference type="EC" id="3.4.-.-" evidence="8"/>
<sequence length="222" mass="25625">MCGRYTITVSEDELIARYAAEEPTNRYHTPRFNVAPTNRVPVILNDEGITKIDAFRWGLIPFWAKDTKIGYNLINAKADTVAEKPSFRNAFKQRRCLIPADGFYEWKKNGAEKQPYRILLKDQLIFSMAGLWESWTSPEGEEIKSCTIITTNPNELMIDIHDRMPMILSVEDEHKWLDKSQSVEELKAILQPFPMDRMRAYPVSKDVGSVKNQNAELIEEVN</sequence>